<accession>A0A4R3PSJ3</accession>
<dbReference type="RefSeq" id="WP_207917270.1">
    <property type="nucleotide sequence ID" value="NZ_SMBH01000040.1"/>
</dbReference>
<dbReference type="InterPro" id="IPR014942">
    <property type="entry name" value="AbiEii"/>
</dbReference>
<protein>
    <submittedName>
        <fullName evidence="1">Nucleotidyltransferase AbiEii toxin of type IV toxin-antitoxin system</fullName>
    </submittedName>
</protein>
<name>A0A4R3PSJ3_RHISU</name>
<reference evidence="1 2" key="1">
    <citation type="submission" date="2019-03" db="EMBL/GenBank/DDBJ databases">
        <title>Genomic Encyclopedia of Type Strains, Phase IV (KMG-V): Genome sequencing to study the core and pangenomes of soil and plant-associated prokaryotes.</title>
        <authorList>
            <person name="Whitman W."/>
        </authorList>
    </citation>
    <scope>NUCLEOTIDE SEQUENCE [LARGE SCALE GENOMIC DNA]</scope>
    <source>
        <strain evidence="1 2">Hc14</strain>
    </source>
</reference>
<gene>
    <name evidence="1" type="ORF">EV132_14012</name>
</gene>
<dbReference type="Pfam" id="PF08843">
    <property type="entry name" value="AbiEii"/>
    <property type="match status" value="1"/>
</dbReference>
<dbReference type="Proteomes" id="UP000294576">
    <property type="component" value="Unassembled WGS sequence"/>
</dbReference>
<evidence type="ECO:0000313" key="1">
    <source>
        <dbReference type="EMBL" id="TCU04430.1"/>
    </source>
</evidence>
<comment type="caution">
    <text evidence="1">The sequence shown here is derived from an EMBL/GenBank/DDBJ whole genome shotgun (WGS) entry which is preliminary data.</text>
</comment>
<proteinExistence type="predicted"/>
<evidence type="ECO:0000313" key="2">
    <source>
        <dbReference type="Proteomes" id="UP000294576"/>
    </source>
</evidence>
<dbReference type="GO" id="GO:0016740">
    <property type="term" value="F:transferase activity"/>
    <property type="evidence" value="ECO:0007669"/>
    <property type="project" value="UniProtKB-KW"/>
</dbReference>
<organism evidence="1 2">
    <name type="scientific">Rhizobium sullae</name>
    <name type="common">Rhizobium hedysari</name>
    <dbReference type="NCBI Taxonomy" id="50338"/>
    <lineage>
        <taxon>Bacteria</taxon>
        <taxon>Pseudomonadati</taxon>
        <taxon>Pseudomonadota</taxon>
        <taxon>Alphaproteobacteria</taxon>
        <taxon>Hyphomicrobiales</taxon>
        <taxon>Rhizobiaceae</taxon>
        <taxon>Rhizobium/Agrobacterium group</taxon>
        <taxon>Rhizobium</taxon>
    </lineage>
</organism>
<keyword evidence="1" id="KW-0808">Transferase</keyword>
<dbReference type="EMBL" id="SMBH01000040">
    <property type="protein sequence ID" value="TCU04430.1"/>
    <property type="molecule type" value="Genomic_DNA"/>
</dbReference>
<sequence>MQRQVYKKQVTLLLDALPEVAKETCFAMHGGTAINLFVRNMPRLSVD</sequence>
<dbReference type="AlphaFoldDB" id="A0A4R3PSJ3"/>